<keyword evidence="7" id="KW-0902">Two-component regulatory system</keyword>
<evidence type="ECO:0000256" key="1">
    <source>
        <dbReference type="ARBA" id="ARBA00000085"/>
    </source>
</evidence>
<keyword evidence="4 9" id="KW-0597">Phosphoprotein</keyword>
<dbReference type="Gene3D" id="3.40.50.2300">
    <property type="match status" value="1"/>
</dbReference>
<feature type="modified residue" description="4-aspartylphosphate" evidence="9">
    <location>
        <position position="774"/>
    </location>
</feature>
<keyword evidence="10" id="KW-0472">Membrane</keyword>
<evidence type="ECO:0000256" key="10">
    <source>
        <dbReference type="SAM" id="Phobius"/>
    </source>
</evidence>
<dbReference type="SMART" id="SM00388">
    <property type="entry name" value="HisKA"/>
    <property type="match status" value="1"/>
</dbReference>
<comment type="caution">
    <text evidence="13">The sequence shown here is derived from an EMBL/GenBank/DDBJ whole genome shotgun (WGS) entry which is preliminary data.</text>
</comment>
<dbReference type="PANTHER" id="PTHR43047">
    <property type="entry name" value="TWO-COMPONENT HISTIDINE PROTEIN KINASE"/>
    <property type="match status" value="1"/>
</dbReference>
<evidence type="ECO:0000256" key="9">
    <source>
        <dbReference type="PROSITE-ProRule" id="PRU00169"/>
    </source>
</evidence>
<name>A0ABR7MU91_9FIRM</name>
<dbReference type="Pfam" id="PF02518">
    <property type="entry name" value="HATPase_c"/>
    <property type="match status" value="1"/>
</dbReference>
<dbReference type="Gene3D" id="1.10.287.130">
    <property type="match status" value="1"/>
</dbReference>
<evidence type="ECO:0000256" key="3">
    <source>
        <dbReference type="ARBA" id="ARBA00018672"/>
    </source>
</evidence>
<dbReference type="Gene3D" id="3.30.565.10">
    <property type="entry name" value="Histidine kinase-like ATPase, C-terminal domain"/>
    <property type="match status" value="1"/>
</dbReference>
<dbReference type="Pfam" id="PF00512">
    <property type="entry name" value="HisKA"/>
    <property type="match status" value="1"/>
</dbReference>
<dbReference type="CDD" id="cd17546">
    <property type="entry name" value="REC_hyHK_CKI1_RcsC-like"/>
    <property type="match status" value="1"/>
</dbReference>
<dbReference type="SUPFAM" id="SSF52172">
    <property type="entry name" value="CheY-like"/>
    <property type="match status" value="1"/>
</dbReference>
<dbReference type="InterPro" id="IPR004358">
    <property type="entry name" value="Sig_transdc_His_kin-like_C"/>
</dbReference>
<dbReference type="EMBL" id="JACRSW010000027">
    <property type="protein sequence ID" value="MBC8557365.1"/>
    <property type="molecule type" value="Genomic_DNA"/>
</dbReference>
<accession>A0ABR7MU91</accession>
<comment type="function">
    <text evidence="8">May play the central regulatory role in sporulation. It may be an element of the effector pathway responsible for the activation of sporulation genes in response to nutritional stress. Spo0A may act in concert with spo0H (a sigma factor) to control the expression of some genes that are critical to the sporulation process.</text>
</comment>
<dbReference type="RefSeq" id="WP_249304462.1">
    <property type="nucleotide sequence ID" value="NZ_JACRSW010000027.1"/>
</dbReference>
<protein>
    <recommendedName>
        <fullName evidence="3">Stage 0 sporulation protein A homolog</fullName>
        <ecNumber evidence="2">2.7.13.3</ecNumber>
    </recommendedName>
</protein>
<evidence type="ECO:0000313" key="14">
    <source>
        <dbReference type="Proteomes" id="UP000637513"/>
    </source>
</evidence>
<evidence type="ECO:0000256" key="5">
    <source>
        <dbReference type="ARBA" id="ARBA00022679"/>
    </source>
</evidence>
<evidence type="ECO:0000313" key="13">
    <source>
        <dbReference type="EMBL" id="MBC8557365.1"/>
    </source>
</evidence>
<reference evidence="13 14" key="1">
    <citation type="submission" date="2020-08" db="EMBL/GenBank/DDBJ databases">
        <title>Genome public.</title>
        <authorList>
            <person name="Liu C."/>
            <person name="Sun Q."/>
        </authorList>
    </citation>
    <scope>NUCLEOTIDE SEQUENCE [LARGE SCALE GENOMIC DNA]</scope>
    <source>
        <strain evidence="13 14">BX3</strain>
    </source>
</reference>
<dbReference type="InterPro" id="IPR001789">
    <property type="entry name" value="Sig_transdc_resp-reg_receiver"/>
</dbReference>
<feature type="transmembrane region" description="Helical" evidence="10">
    <location>
        <begin position="15"/>
        <end position="34"/>
    </location>
</feature>
<comment type="catalytic activity">
    <reaction evidence="1">
        <text>ATP + protein L-histidine = ADP + protein N-phospho-L-histidine.</text>
        <dbReference type="EC" id="2.7.13.3"/>
    </reaction>
</comment>
<dbReference type="Proteomes" id="UP000637513">
    <property type="component" value="Unassembled WGS sequence"/>
</dbReference>
<evidence type="ECO:0000259" key="11">
    <source>
        <dbReference type="PROSITE" id="PS50109"/>
    </source>
</evidence>
<dbReference type="PRINTS" id="PR00344">
    <property type="entry name" value="BCTRLSENSOR"/>
</dbReference>
<organism evidence="13 14">
    <name type="scientific">Jutongia hominis</name>
    <dbReference type="NCBI Taxonomy" id="2763664"/>
    <lineage>
        <taxon>Bacteria</taxon>
        <taxon>Bacillati</taxon>
        <taxon>Bacillota</taxon>
        <taxon>Clostridia</taxon>
        <taxon>Lachnospirales</taxon>
        <taxon>Lachnospiraceae</taxon>
        <taxon>Jutongia</taxon>
    </lineage>
</organism>
<evidence type="ECO:0000259" key="12">
    <source>
        <dbReference type="PROSITE" id="PS50110"/>
    </source>
</evidence>
<dbReference type="PANTHER" id="PTHR43047:SF72">
    <property type="entry name" value="OSMOSENSING HISTIDINE PROTEIN KINASE SLN1"/>
    <property type="match status" value="1"/>
</dbReference>
<evidence type="ECO:0000256" key="4">
    <source>
        <dbReference type="ARBA" id="ARBA00022553"/>
    </source>
</evidence>
<keyword evidence="10" id="KW-1133">Transmembrane helix</keyword>
<dbReference type="SUPFAM" id="SSF47384">
    <property type="entry name" value="Homodimeric domain of signal transducing histidine kinase"/>
    <property type="match status" value="1"/>
</dbReference>
<gene>
    <name evidence="13" type="ORF">H8700_06565</name>
</gene>
<dbReference type="EC" id="2.7.13.3" evidence="2"/>
<dbReference type="InterPro" id="IPR003594">
    <property type="entry name" value="HATPase_dom"/>
</dbReference>
<dbReference type="InterPro" id="IPR036890">
    <property type="entry name" value="HATPase_C_sf"/>
</dbReference>
<evidence type="ECO:0000256" key="8">
    <source>
        <dbReference type="ARBA" id="ARBA00024867"/>
    </source>
</evidence>
<evidence type="ECO:0000256" key="7">
    <source>
        <dbReference type="ARBA" id="ARBA00023012"/>
    </source>
</evidence>
<dbReference type="InterPro" id="IPR011006">
    <property type="entry name" value="CheY-like_superfamily"/>
</dbReference>
<dbReference type="SMART" id="SM00448">
    <property type="entry name" value="REC"/>
    <property type="match status" value="1"/>
</dbReference>
<feature type="transmembrane region" description="Helical" evidence="10">
    <location>
        <begin position="288"/>
        <end position="310"/>
    </location>
</feature>
<dbReference type="PROSITE" id="PS50110">
    <property type="entry name" value="RESPONSE_REGULATORY"/>
    <property type="match status" value="1"/>
</dbReference>
<keyword evidence="14" id="KW-1185">Reference proteome</keyword>
<proteinExistence type="predicted"/>
<dbReference type="InterPro" id="IPR036097">
    <property type="entry name" value="HisK_dim/P_sf"/>
</dbReference>
<dbReference type="SMART" id="SM00387">
    <property type="entry name" value="HATPase_c"/>
    <property type="match status" value="1"/>
</dbReference>
<dbReference type="PROSITE" id="PS50109">
    <property type="entry name" value="HIS_KIN"/>
    <property type="match status" value="1"/>
</dbReference>
<feature type="domain" description="Response regulatory" evidence="12">
    <location>
        <begin position="722"/>
        <end position="843"/>
    </location>
</feature>
<feature type="domain" description="Histidine kinase" evidence="11">
    <location>
        <begin position="476"/>
        <end position="699"/>
    </location>
</feature>
<dbReference type="Pfam" id="PF00072">
    <property type="entry name" value="Response_reg"/>
    <property type="match status" value="1"/>
</dbReference>
<keyword evidence="6" id="KW-0418">Kinase</keyword>
<dbReference type="SUPFAM" id="SSF55874">
    <property type="entry name" value="ATPase domain of HSP90 chaperone/DNA topoisomerase II/histidine kinase"/>
    <property type="match status" value="1"/>
</dbReference>
<keyword evidence="5" id="KW-0808">Transferase</keyword>
<dbReference type="InterPro" id="IPR005467">
    <property type="entry name" value="His_kinase_dom"/>
</dbReference>
<dbReference type="InterPro" id="IPR003661">
    <property type="entry name" value="HisK_dim/P_dom"/>
</dbReference>
<evidence type="ECO:0000256" key="2">
    <source>
        <dbReference type="ARBA" id="ARBA00012438"/>
    </source>
</evidence>
<sequence>MKERQKKRSIFSWNFFWIAFVFGIIVLGVEYVGLTGYDNRTAQNVSEKSISIVKKTLKRYDNMILNDQTKSLIRLLDKTSELSRVYDQEKGFDHNRLNEYVQEQRLAGAMILDHKGRIVMQSSIGSKGCYTLWKDVINDENVNDVLKYSKKSYISRIRRKNEEYDFVATSTKRAHGMVVSYKKAGTSSESSSEITLASLFEECNLKLDGTVVITNGKKVLSTNNRRLKKQTMKFCKALHENSHNKNDISMTKLVVKTKVWYGSGSRLKNYHIYVFFPGSSMYKNRRTVIAYSMAVLGVFLLIVLLLYQHFLKGNFDEIQKQYRIISAVNSIYVINLLIHLKEKKWESIKISERFKQSVNSDLDCSVDELVHALCTVFVVDSQKEEFTDFLDMHTMEQRIGEQPYISKWFEGKDKNWYLSIAIPQHYDKKGKLISIILLLRNVTEEKKREFTYQEQLRKSMEQEKRANNAKTDFLRRMSHDIRTPINGIRGMVEISRHYIGNEEKQEDCRNKIMDASGFLLDLVNNVLDMNKLESGAIRLENKSFCLQQMVQEIKPMLDIRAREYGVRIEWEKIPEEIPYLVGSPLHLQQILQNIIGNALKYNKENGLVEVKWNFEQKNTDKLNTIMICKDTGRGMSKEFQKKAFEPFTQEDAAAHATYTGTGLGLSIVKELVEQMEGTMHFESEVDVGTTFWISIPLQVDHSNIQKMIKTLPEGRKLLEGYHILIAEDNELNMEIVEFMLEKEGVSITKAWNGKEAVDLFRASKEGTFDLILMDIMMPVMNGLEATQCIRSMDRKDAKEISIIAMTANAFSDDVERSYEAGLNEHLAKPLDRNKLVTAILKMQVHK</sequence>
<evidence type="ECO:0000256" key="6">
    <source>
        <dbReference type="ARBA" id="ARBA00022777"/>
    </source>
</evidence>
<dbReference type="CDD" id="cd00082">
    <property type="entry name" value="HisKA"/>
    <property type="match status" value="1"/>
</dbReference>
<keyword evidence="10" id="KW-0812">Transmembrane</keyword>